<reference evidence="2 3" key="1">
    <citation type="submission" date="2016-06" db="EMBL/GenBank/DDBJ databases">
        <title>Comparative genomics of the ectomycorrhizal sister species Rhizopogon vinicolor and Rhizopogon vesiculosus (Basidiomycota: Boletales) reveals a divergence of the mating type B locus.</title>
        <authorList>
            <consortium name="DOE Joint Genome Institute"/>
            <person name="Mujic A.B."/>
            <person name="Kuo A."/>
            <person name="Tritt A."/>
            <person name="Lipzen A."/>
            <person name="Chen C."/>
            <person name="Johnson J."/>
            <person name="Sharma A."/>
            <person name="Barry K."/>
            <person name="Grigoriev I.V."/>
            <person name="Spatafora J.W."/>
        </authorList>
    </citation>
    <scope>NUCLEOTIDE SEQUENCE [LARGE SCALE GENOMIC DNA]</scope>
    <source>
        <strain evidence="2 3">AM-OR11-026</strain>
    </source>
</reference>
<dbReference type="InterPro" id="IPR036047">
    <property type="entry name" value="F-box-like_dom_sf"/>
</dbReference>
<protein>
    <recommendedName>
        <fullName evidence="1">F-box domain-containing protein</fullName>
    </recommendedName>
</protein>
<proteinExistence type="predicted"/>
<organism evidence="2 3">
    <name type="scientific">Rhizopogon vinicolor AM-OR11-026</name>
    <dbReference type="NCBI Taxonomy" id="1314800"/>
    <lineage>
        <taxon>Eukaryota</taxon>
        <taxon>Fungi</taxon>
        <taxon>Dikarya</taxon>
        <taxon>Basidiomycota</taxon>
        <taxon>Agaricomycotina</taxon>
        <taxon>Agaricomycetes</taxon>
        <taxon>Agaricomycetidae</taxon>
        <taxon>Boletales</taxon>
        <taxon>Suillineae</taxon>
        <taxon>Rhizopogonaceae</taxon>
        <taxon>Rhizopogon</taxon>
    </lineage>
</organism>
<evidence type="ECO:0000313" key="2">
    <source>
        <dbReference type="EMBL" id="OAX34814.1"/>
    </source>
</evidence>
<dbReference type="OrthoDB" id="3229878at2759"/>
<dbReference type="SMART" id="SM00256">
    <property type="entry name" value="FBOX"/>
    <property type="match status" value="1"/>
</dbReference>
<dbReference type="AlphaFoldDB" id="A0A1B7MQC2"/>
<dbReference type="SUPFAM" id="SSF81383">
    <property type="entry name" value="F-box domain"/>
    <property type="match status" value="1"/>
</dbReference>
<dbReference type="STRING" id="1314800.A0A1B7MQC2"/>
<evidence type="ECO:0000259" key="1">
    <source>
        <dbReference type="SMART" id="SM00256"/>
    </source>
</evidence>
<dbReference type="CDD" id="cd09917">
    <property type="entry name" value="F-box_SF"/>
    <property type="match status" value="1"/>
</dbReference>
<name>A0A1B7MQC2_9AGAM</name>
<dbReference type="InParanoid" id="A0A1B7MQC2"/>
<accession>A0A1B7MQC2</accession>
<feature type="domain" description="F-box" evidence="1">
    <location>
        <begin position="417"/>
        <end position="456"/>
    </location>
</feature>
<dbReference type="InterPro" id="IPR001810">
    <property type="entry name" value="F-box_dom"/>
</dbReference>
<dbReference type="EMBL" id="KV448565">
    <property type="protein sequence ID" value="OAX34814.1"/>
    <property type="molecule type" value="Genomic_DNA"/>
</dbReference>
<evidence type="ECO:0000313" key="3">
    <source>
        <dbReference type="Proteomes" id="UP000092154"/>
    </source>
</evidence>
<gene>
    <name evidence="2" type="ORF">K503DRAFT_723914</name>
</gene>
<keyword evidence="3" id="KW-1185">Reference proteome</keyword>
<sequence length="533" mass="61077">MGTRGYYVYRYRNIYFVYYANSDSYPRSLGITMLQSMRQPNAIAKERQRFREISDKLRDPSHPRVSQELRRERFDEGLDFIPVKNRLQNDVWIEWIYEIDLDRNIFHINGIPFYSLECLPDDEDFIDYISKDHHGNLACSRRCPPEHRYKKPAPPIVSDSDLATYESLECTGHNVALSHLLAINDTLSPDEHIRVSLLETMIGQCMVRSKDVGKDDWPDVGQMTCDIEIAIDHNTLTDKEWMTACSMANLAFIPQIFDDICEYIFHPKLRRMEFTWVREDTVVCIATHLDDERCLQASISRLINAILEQKNSPGDYFGVAFSVYHCAIVKVVKGAHTTTFSHTAVLQFLPSFNAYSPSTPGITALAYLGYRVDPALFVSAAKVCAWWMPRYGHKHKQSRSLSQRADEVPPHIDCAALPFEIWGKIALHLDLYDVLVFGCVSKLFREVASMVLRYPHVCGYRLVAVPTRKPESLRSGYRFLRSAAFSAERADIPATVIIGLRDTSYNQMKIPFAEGYSPSVPVSVEEVTNVEDR</sequence>
<dbReference type="Proteomes" id="UP000092154">
    <property type="component" value="Unassembled WGS sequence"/>
</dbReference>
<dbReference type="Pfam" id="PF00646">
    <property type="entry name" value="F-box"/>
    <property type="match status" value="1"/>
</dbReference>